<dbReference type="Proteomes" id="UP001567538">
    <property type="component" value="Unassembled WGS sequence"/>
</dbReference>
<name>A0ABD1I5T8_SALDI</name>
<reference evidence="2 3" key="1">
    <citation type="submission" date="2024-06" db="EMBL/GenBank/DDBJ databases">
        <title>A chromosome level genome sequence of Diviner's sage (Salvia divinorum).</title>
        <authorList>
            <person name="Ford S.A."/>
            <person name="Ro D.-K."/>
            <person name="Ness R.W."/>
            <person name="Phillips M.A."/>
        </authorList>
    </citation>
    <scope>NUCLEOTIDE SEQUENCE [LARGE SCALE GENOMIC DNA]</scope>
    <source>
        <strain evidence="2">SAF-2024a</strain>
        <tissue evidence="2">Leaf</tissue>
    </source>
</reference>
<dbReference type="Pfam" id="PF12776">
    <property type="entry name" value="Myb_DNA-bind_3"/>
    <property type="match status" value="1"/>
</dbReference>
<evidence type="ECO:0000259" key="1">
    <source>
        <dbReference type="Pfam" id="PF12776"/>
    </source>
</evidence>
<evidence type="ECO:0000313" key="3">
    <source>
        <dbReference type="Proteomes" id="UP001567538"/>
    </source>
</evidence>
<dbReference type="AlphaFoldDB" id="A0ABD1I5T8"/>
<dbReference type="InterPro" id="IPR024752">
    <property type="entry name" value="Myb/SANT-like_dom"/>
</dbReference>
<evidence type="ECO:0000313" key="2">
    <source>
        <dbReference type="EMBL" id="KAL1564082.1"/>
    </source>
</evidence>
<feature type="domain" description="Myb/SANT-like" evidence="1">
    <location>
        <begin position="17"/>
        <end position="109"/>
    </location>
</feature>
<keyword evidence="3" id="KW-1185">Reference proteome</keyword>
<organism evidence="2 3">
    <name type="scientific">Salvia divinorum</name>
    <name type="common">Maria pastora</name>
    <name type="synonym">Diviner's sage</name>
    <dbReference type="NCBI Taxonomy" id="28513"/>
    <lineage>
        <taxon>Eukaryota</taxon>
        <taxon>Viridiplantae</taxon>
        <taxon>Streptophyta</taxon>
        <taxon>Embryophyta</taxon>
        <taxon>Tracheophyta</taxon>
        <taxon>Spermatophyta</taxon>
        <taxon>Magnoliopsida</taxon>
        <taxon>eudicotyledons</taxon>
        <taxon>Gunneridae</taxon>
        <taxon>Pentapetalae</taxon>
        <taxon>asterids</taxon>
        <taxon>lamiids</taxon>
        <taxon>Lamiales</taxon>
        <taxon>Lamiaceae</taxon>
        <taxon>Nepetoideae</taxon>
        <taxon>Mentheae</taxon>
        <taxon>Salviinae</taxon>
        <taxon>Salvia</taxon>
        <taxon>Salvia subgen. Calosphace</taxon>
    </lineage>
</organism>
<dbReference type="EMBL" id="JBEAFC010000003">
    <property type="protein sequence ID" value="KAL1564082.1"/>
    <property type="molecule type" value="Genomic_DNA"/>
</dbReference>
<sequence>MNSYIPFQSTFFYNGRWSPCVDKKLLSTMVCIKGDQKWEGQLIPEVVLVQSAETMKHDLGVEMSTDEPKLRLNTLKERYMTFNEIVSTRGATWDVHHNVIVASEEVWKKIFMGNEFSSL</sequence>
<comment type="caution">
    <text evidence="2">The sequence shown here is derived from an EMBL/GenBank/DDBJ whole genome shotgun (WGS) entry which is preliminary data.</text>
</comment>
<protein>
    <recommendedName>
        <fullName evidence="1">Myb/SANT-like domain-containing protein</fullName>
    </recommendedName>
</protein>
<gene>
    <name evidence="2" type="ORF">AAHA92_06485</name>
</gene>
<accession>A0ABD1I5T8</accession>
<proteinExistence type="predicted"/>